<name>A0A2T0MBT6_9FLAO</name>
<keyword evidence="1" id="KW-0732">Signal</keyword>
<evidence type="ECO:0000256" key="1">
    <source>
        <dbReference type="SAM" id="SignalP"/>
    </source>
</evidence>
<comment type="caution">
    <text evidence="2">The sequence shown here is derived from an EMBL/GenBank/DDBJ whole genome shotgun (WGS) entry which is preliminary data.</text>
</comment>
<dbReference type="OrthoDB" id="820770at2"/>
<organism evidence="2 3">
    <name type="scientific">Flagellimonas meridianipacifica</name>
    <dbReference type="NCBI Taxonomy" id="1080225"/>
    <lineage>
        <taxon>Bacteria</taxon>
        <taxon>Pseudomonadati</taxon>
        <taxon>Bacteroidota</taxon>
        <taxon>Flavobacteriia</taxon>
        <taxon>Flavobacteriales</taxon>
        <taxon>Flavobacteriaceae</taxon>
        <taxon>Flagellimonas</taxon>
    </lineage>
</organism>
<dbReference type="EMBL" id="PVYX01000002">
    <property type="protein sequence ID" value="PRX54950.1"/>
    <property type="molecule type" value="Genomic_DNA"/>
</dbReference>
<feature type="chain" id="PRO_5015649700" evidence="1">
    <location>
        <begin position="25"/>
        <end position="272"/>
    </location>
</feature>
<proteinExistence type="predicted"/>
<dbReference type="InterPro" id="IPR019619">
    <property type="entry name" value="DUF2490"/>
</dbReference>
<reference evidence="2 3" key="1">
    <citation type="submission" date="2018-03" db="EMBL/GenBank/DDBJ databases">
        <title>Genomic Encyclopedia of Archaeal and Bacterial Type Strains, Phase II (KMG-II): from individual species to whole genera.</title>
        <authorList>
            <person name="Goeker M."/>
        </authorList>
    </citation>
    <scope>NUCLEOTIDE SEQUENCE [LARGE SCALE GENOMIC DNA]</scope>
    <source>
        <strain evidence="2 3">DSM 25027</strain>
    </source>
</reference>
<sequence length="272" mass="31953">MKKPKVTTLIIAISALFASATSIAQEDLKVWTGHSWSTKITDEWRVRAGQLYLFDERLDLSSIQNNARIDYRFNRRFRLGFGYVRSSSPGDPDQQARNRIETRLRLSHRWGKLRIAHTLRPEWHFPERSKFEYRIRYALGLHAGNWGLPLKITPYITNELHYYLDGRPFQYRDSAGDKLVKQSPNGLHAHRIRLGLRFRPFKRASANLSFMRQREFNIGSPYRRLNVTDPRNGEVKRSFNNFSVLSFSFFYRIKVNGSARTASKQNTKTRNL</sequence>
<feature type="signal peptide" evidence="1">
    <location>
        <begin position="1"/>
        <end position="24"/>
    </location>
</feature>
<dbReference type="Pfam" id="PF10677">
    <property type="entry name" value="DUF2490"/>
    <property type="match status" value="1"/>
</dbReference>
<evidence type="ECO:0000313" key="3">
    <source>
        <dbReference type="Proteomes" id="UP000237640"/>
    </source>
</evidence>
<protein>
    <submittedName>
        <fullName evidence="2">Uncharacterized protein DUF2490</fullName>
    </submittedName>
</protein>
<keyword evidence="3" id="KW-1185">Reference proteome</keyword>
<dbReference type="Proteomes" id="UP000237640">
    <property type="component" value="Unassembled WGS sequence"/>
</dbReference>
<gene>
    <name evidence="2" type="ORF">CLV81_3355</name>
</gene>
<accession>A0A2T0MBT6</accession>
<evidence type="ECO:0000313" key="2">
    <source>
        <dbReference type="EMBL" id="PRX54950.1"/>
    </source>
</evidence>
<dbReference type="RefSeq" id="WP_146129924.1">
    <property type="nucleotide sequence ID" value="NZ_PVYX01000002.1"/>
</dbReference>
<dbReference type="AlphaFoldDB" id="A0A2T0MBT6"/>